<accession>A0AAV4JKV4</accession>
<protein>
    <recommendedName>
        <fullName evidence="4">PiggyBac transposable element-derived protein domain-containing protein</fullName>
    </recommendedName>
</protein>
<keyword evidence="3" id="KW-1185">Reference proteome</keyword>
<comment type="caution">
    <text evidence="2">The sequence shown here is derived from an EMBL/GenBank/DDBJ whole genome shotgun (WGS) entry which is preliminary data.</text>
</comment>
<reference evidence="2 3" key="1">
    <citation type="journal article" date="2021" name="Elife">
        <title>Chloroplast acquisition without the gene transfer in kleptoplastic sea slugs, Plakobranchus ocellatus.</title>
        <authorList>
            <person name="Maeda T."/>
            <person name="Takahashi S."/>
            <person name="Yoshida T."/>
            <person name="Shimamura S."/>
            <person name="Takaki Y."/>
            <person name="Nagai Y."/>
            <person name="Toyoda A."/>
            <person name="Suzuki Y."/>
            <person name="Arimoto A."/>
            <person name="Ishii H."/>
            <person name="Satoh N."/>
            <person name="Nishiyama T."/>
            <person name="Hasebe M."/>
            <person name="Maruyama T."/>
            <person name="Minagawa J."/>
            <person name="Obokata J."/>
            <person name="Shigenobu S."/>
        </authorList>
    </citation>
    <scope>NUCLEOTIDE SEQUENCE [LARGE SCALE GENOMIC DNA]</scope>
</reference>
<dbReference type="Proteomes" id="UP000762676">
    <property type="component" value="Unassembled WGS sequence"/>
</dbReference>
<evidence type="ECO:0000313" key="3">
    <source>
        <dbReference type="Proteomes" id="UP000762676"/>
    </source>
</evidence>
<evidence type="ECO:0000256" key="1">
    <source>
        <dbReference type="SAM" id="MobiDB-lite"/>
    </source>
</evidence>
<sequence>MRKLKKPMVIRKSQSYEHPKAENERPLPSKNISHGVRAARSTGRALVSSWTCYVPLRDVTLRACWREGSTGHSVITRTTSRDVKFEGFRRQLYVTITDRLIFDYKSQYHKCKLLGCSAVMASFSSCIARKTQRFSRPKERSVMA</sequence>
<organism evidence="2 3">
    <name type="scientific">Elysia marginata</name>
    <dbReference type="NCBI Taxonomy" id="1093978"/>
    <lineage>
        <taxon>Eukaryota</taxon>
        <taxon>Metazoa</taxon>
        <taxon>Spiralia</taxon>
        <taxon>Lophotrochozoa</taxon>
        <taxon>Mollusca</taxon>
        <taxon>Gastropoda</taxon>
        <taxon>Heterobranchia</taxon>
        <taxon>Euthyneura</taxon>
        <taxon>Panpulmonata</taxon>
        <taxon>Sacoglossa</taxon>
        <taxon>Placobranchoidea</taxon>
        <taxon>Plakobranchidae</taxon>
        <taxon>Elysia</taxon>
    </lineage>
</organism>
<evidence type="ECO:0008006" key="4">
    <source>
        <dbReference type="Google" id="ProtNLM"/>
    </source>
</evidence>
<dbReference type="AlphaFoldDB" id="A0AAV4JKV4"/>
<proteinExistence type="predicted"/>
<gene>
    <name evidence="2" type="ORF">ElyMa_006928700</name>
</gene>
<name>A0AAV4JKV4_9GAST</name>
<feature type="compositionally biased region" description="Basic and acidic residues" evidence="1">
    <location>
        <begin position="14"/>
        <end position="27"/>
    </location>
</feature>
<evidence type="ECO:0000313" key="2">
    <source>
        <dbReference type="EMBL" id="GFS21612.1"/>
    </source>
</evidence>
<dbReference type="EMBL" id="BMAT01013866">
    <property type="protein sequence ID" value="GFS21612.1"/>
    <property type="molecule type" value="Genomic_DNA"/>
</dbReference>
<feature type="region of interest" description="Disordered" evidence="1">
    <location>
        <begin position="1"/>
        <end position="31"/>
    </location>
</feature>